<feature type="chain" id="PRO_5014720443" description="Secreted protein" evidence="2">
    <location>
        <begin position="21"/>
        <end position="235"/>
    </location>
</feature>
<accession>A0A2L0F1N7</accession>
<evidence type="ECO:0008006" key="5">
    <source>
        <dbReference type="Google" id="ProtNLM"/>
    </source>
</evidence>
<dbReference type="Proteomes" id="UP000238348">
    <property type="component" value="Chromosome"/>
</dbReference>
<protein>
    <recommendedName>
        <fullName evidence="5">Secreted protein</fullName>
    </recommendedName>
</protein>
<keyword evidence="2" id="KW-0732">Signal</keyword>
<dbReference type="EMBL" id="CP012673">
    <property type="protein sequence ID" value="AUX45446.1"/>
    <property type="molecule type" value="Genomic_DNA"/>
</dbReference>
<dbReference type="AlphaFoldDB" id="A0A2L0F1N7"/>
<dbReference type="OrthoDB" id="5524054at2"/>
<evidence type="ECO:0000256" key="1">
    <source>
        <dbReference type="SAM" id="MobiDB-lite"/>
    </source>
</evidence>
<sequence>MRSIPPCFCLALAVFPAAGAALSGGCGFPDAVIVGDTNSAGAGAGGASSGTSAASTAAGSSDGAGAGGGSATSGAGGDGGSGGGGASSSGGGDGGAGGGSGASTSSAGPATSSSSSASSGSGGGGPVNCDVDEDGYRSATCEGGDDCNDNNRLVHPNQPSTFYDTPISPGGGFDYDCSGGEERELPAVSCSGLVCTAATNVFLANVRCGSRGPLGNCNTLCQSMITYPDSIRACH</sequence>
<dbReference type="PROSITE" id="PS51257">
    <property type="entry name" value="PROKAR_LIPOPROTEIN"/>
    <property type="match status" value="1"/>
</dbReference>
<feature type="region of interest" description="Disordered" evidence="1">
    <location>
        <begin position="41"/>
        <end position="129"/>
    </location>
</feature>
<organism evidence="3 4">
    <name type="scientific">Sorangium cellulosum</name>
    <name type="common">Polyangium cellulosum</name>
    <dbReference type="NCBI Taxonomy" id="56"/>
    <lineage>
        <taxon>Bacteria</taxon>
        <taxon>Pseudomonadati</taxon>
        <taxon>Myxococcota</taxon>
        <taxon>Polyangia</taxon>
        <taxon>Polyangiales</taxon>
        <taxon>Polyangiaceae</taxon>
        <taxon>Sorangium</taxon>
    </lineage>
</organism>
<evidence type="ECO:0000256" key="2">
    <source>
        <dbReference type="SAM" id="SignalP"/>
    </source>
</evidence>
<feature type="signal peptide" evidence="2">
    <location>
        <begin position="1"/>
        <end position="20"/>
    </location>
</feature>
<dbReference type="RefSeq" id="WP_159397597.1">
    <property type="nucleotide sequence ID" value="NZ_CP012673.1"/>
</dbReference>
<name>A0A2L0F1N7_SORCE</name>
<evidence type="ECO:0000313" key="4">
    <source>
        <dbReference type="Proteomes" id="UP000238348"/>
    </source>
</evidence>
<feature type="compositionally biased region" description="Gly residues" evidence="1">
    <location>
        <begin position="62"/>
        <end position="101"/>
    </location>
</feature>
<gene>
    <name evidence="3" type="ORF">SOCE26_069370</name>
</gene>
<reference evidence="3 4" key="1">
    <citation type="submission" date="2015-09" db="EMBL/GenBank/DDBJ databases">
        <title>Sorangium comparison.</title>
        <authorList>
            <person name="Zaburannyi N."/>
            <person name="Bunk B."/>
            <person name="Overmann J."/>
            <person name="Mueller R."/>
        </authorList>
    </citation>
    <scope>NUCLEOTIDE SEQUENCE [LARGE SCALE GENOMIC DNA]</scope>
    <source>
        <strain evidence="3 4">So ce26</strain>
    </source>
</reference>
<feature type="compositionally biased region" description="Low complexity" evidence="1">
    <location>
        <begin position="49"/>
        <end position="61"/>
    </location>
</feature>
<evidence type="ECO:0000313" key="3">
    <source>
        <dbReference type="EMBL" id="AUX45446.1"/>
    </source>
</evidence>
<proteinExistence type="predicted"/>
<feature type="compositionally biased region" description="Low complexity" evidence="1">
    <location>
        <begin position="102"/>
        <end position="119"/>
    </location>
</feature>